<dbReference type="GO" id="GO:0019843">
    <property type="term" value="F:rRNA binding"/>
    <property type="evidence" value="ECO:0007669"/>
    <property type="project" value="UniProtKB-UniRule"/>
</dbReference>
<dbReference type="Proteomes" id="UP000191980">
    <property type="component" value="Unassembled WGS sequence"/>
</dbReference>
<comment type="similarity">
    <text evidence="1 8">Belongs to the universal ribosomal protein uL24 family.</text>
</comment>
<evidence type="ECO:0000256" key="8">
    <source>
        <dbReference type="HAMAP-Rule" id="MF_01326"/>
    </source>
</evidence>
<keyword evidence="2 8" id="KW-0699">rRNA-binding</keyword>
<keyword evidence="5 8" id="KW-0687">Ribonucleoprotein</keyword>
<evidence type="ECO:0000256" key="4">
    <source>
        <dbReference type="ARBA" id="ARBA00022980"/>
    </source>
</evidence>
<dbReference type="InterPro" id="IPR057264">
    <property type="entry name" value="Ribosomal_uL24_C"/>
</dbReference>
<name>A0A1V8M1B1_9GAMM</name>
<evidence type="ECO:0000256" key="7">
    <source>
        <dbReference type="ARBA" id="ARBA00058688"/>
    </source>
</evidence>
<keyword evidence="3 8" id="KW-0694">RNA-binding</keyword>
<protein>
    <recommendedName>
        <fullName evidence="6 8">Large ribosomal subunit protein uL24</fullName>
    </recommendedName>
</protein>
<dbReference type="GO" id="GO:0003735">
    <property type="term" value="F:structural constituent of ribosome"/>
    <property type="evidence" value="ECO:0007669"/>
    <property type="project" value="InterPro"/>
</dbReference>
<dbReference type="GO" id="GO:0006412">
    <property type="term" value="P:translation"/>
    <property type="evidence" value="ECO:0007669"/>
    <property type="project" value="UniProtKB-UniRule"/>
</dbReference>
<dbReference type="SUPFAM" id="SSF50104">
    <property type="entry name" value="Translation proteins SH3-like domain"/>
    <property type="match status" value="1"/>
</dbReference>
<comment type="subunit">
    <text evidence="8">Part of the 50S ribosomal subunit.</text>
</comment>
<dbReference type="PANTHER" id="PTHR12903">
    <property type="entry name" value="MITOCHONDRIAL RIBOSOMAL PROTEIN L24"/>
    <property type="match status" value="1"/>
</dbReference>
<evidence type="ECO:0000256" key="3">
    <source>
        <dbReference type="ARBA" id="ARBA00022884"/>
    </source>
</evidence>
<dbReference type="GO" id="GO:1990904">
    <property type="term" value="C:ribonucleoprotein complex"/>
    <property type="evidence" value="ECO:0007669"/>
    <property type="project" value="UniProtKB-KW"/>
</dbReference>
<dbReference type="RefSeq" id="WP_080524462.1">
    <property type="nucleotide sequence ID" value="NZ_LPUF01000005.1"/>
</dbReference>
<keyword evidence="11" id="KW-1185">Reference proteome</keyword>
<evidence type="ECO:0000256" key="1">
    <source>
        <dbReference type="ARBA" id="ARBA00010618"/>
    </source>
</evidence>
<accession>A0A1V8M1B1</accession>
<feature type="domain" description="KOW" evidence="9">
    <location>
        <begin position="3"/>
        <end position="30"/>
    </location>
</feature>
<comment type="function">
    <text evidence="7 8">One of the proteins that surrounds the polypeptide exit tunnel on the outside of the subunit.</text>
</comment>
<dbReference type="InterPro" id="IPR041988">
    <property type="entry name" value="Ribosomal_uL24_KOW"/>
</dbReference>
<dbReference type="InterPro" id="IPR014722">
    <property type="entry name" value="Rib_uL2_dom2"/>
</dbReference>
<dbReference type="PROSITE" id="PS01108">
    <property type="entry name" value="RIBOSOMAL_L24"/>
    <property type="match status" value="1"/>
</dbReference>
<keyword evidence="4 8" id="KW-0689">Ribosomal protein</keyword>
<dbReference type="CDD" id="cd06089">
    <property type="entry name" value="KOW_RPL26"/>
    <property type="match status" value="1"/>
</dbReference>
<evidence type="ECO:0000256" key="5">
    <source>
        <dbReference type="ARBA" id="ARBA00023274"/>
    </source>
</evidence>
<dbReference type="HAMAP" id="MF_01326_B">
    <property type="entry name" value="Ribosomal_uL24_B"/>
    <property type="match status" value="1"/>
</dbReference>
<dbReference type="NCBIfam" id="TIGR01079">
    <property type="entry name" value="rplX_bact"/>
    <property type="match status" value="1"/>
</dbReference>
<dbReference type="AlphaFoldDB" id="A0A1V8M1B1"/>
<dbReference type="InterPro" id="IPR003256">
    <property type="entry name" value="Ribosomal_uL24"/>
</dbReference>
<reference evidence="10 11" key="1">
    <citation type="submission" date="2015-12" db="EMBL/GenBank/DDBJ databases">
        <authorList>
            <person name="Shamseldin A."/>
            <person name="Moawad H."/>
            <person name="Abd El-Rahim W.M."/>
            <person name="Sadowsky M.J."/>
        </authorList>
    </citation>
    <scope>NUCLEOTIDE SEQUENCE [LARGE SCALE GENOMIC DNA]</scope>
    <source>
        <strain evidence="10 11">WF1</strain>
    </source>
</reference>
<dbReference type="InterPro" id="IPR005825">
    <property type="entry name" value="Ribosomal_uL24_CS"/>
</dbReference>
<gene>
    <name evidence="8 10" type="primary">rplX</name>
    <name evidence="10" type="ORF">AU255_18825</name>
</gene>
<evidence type="ECO:0000313" key="11">
    <source>
        <dbReference type="Proteomes" id="UP000191980"/>
    </source>
</evidence>
<dbReference type="STRING" id="1420851.AU255_18825"/>
<evidence type="ECO:0000313" key="10">
    <source>
        <dbReference type="EMBL" id="OQK15213.1"/>
    </source>
</evidence>
<dbReference type="GO" id="GO:0005840">
    <property type="term" value="C:ribosome"/>
    <property type="evidence" value="ECO:0007669"/>
    <property type="project" value="UniProtKB-KW"/>
</dbReference>
<dbReference type="Gene3D" id="2.30.30.30">
    <property type="match status" value="1"/>
</dbReference>
<evidence type="ECO:0000256" key="2">
    <source>
        <dbReference type="ARBA" id="ARBA00022730"/>
    </source>
</evidence>
<evidence type="ECO:0000256" key="6">
    <source>
        <dbReference type="ARBA" id="ARBA00035206"/>
    </source>
</evidence>
<dbReference type="OrthoDB" id="9807419at2"/>
<dbReference type="InterPro" id="IPR008991">
    <property type="entry name" value="Translation_prot_SH3-like_sf"/>
</dbReference>
<dbReference type="InterPro" id="IPR005824">
    <property type="entry name" value="KOW"/>
</dbReference>
<dbReference type="EMBL" id="LPUF01000005">
    <property type="protein sequence ID" value="OQK15213.1"/>
    <property type="molecule type" value="Genomic_DNA"/>
</dbReference>
<dbReference type="FunFam" id="2.30.30.30:FF:000004">
    <property type="entry name" value="50S ribosomal protein L24"/>
    <property type="match status" value="1"/>
</dbReference>
<comment type="caution">
    <text evidence="10">The sequence shown here is derived from an EMBL/GenBank/DDBJ whole genome shotgun (WGS) entry which is preliminary data.</text>
</comment>
<organism evidence="10 11">
    <name type="scientific">Methyloprofundus sedimenti</name>
    <dbReference type="NCBI Taxonomy" id="1420851"/>
    <lineage>
        <taxon>Bacteria</taxon>
        <taxon>Pseudomonadati</taxon>
        <taxon>Pseudomonadota</taxon>
        <taxon>Gammaproteobacteria</taxon>
        <taxon>Methylococcales</taxon>
        <taxon>Methylococcaceae</taxon>
        <taxon>Methyloprofundus</taxon>
    </lineage>
</organism>
<dbReference type="Pfam" id="PF17136">
    <property type="entry name" value="ribosomal_L24"/>
    <property type="match status" value="1"/>
</dbReference>
<evidence type="ECO:0000259" key="9">
    <source>
        <dbReference type="SMART" id="SM00739"/>
    </source>
</evidence>
<dbReference type="SMART" id="SM00739">
    <property type="entry name" value="KOW"/>
    <property type="match status" value="1"/>
</dbReference>
<sequence>MQKLKQGDEVIVLIGKDKGKRGRISKFLKEKILVEGVNQVKKHQKPNPNAGVQGGIIEKEMPIHKSNVALYNPAAKAADKVGFKTLEDGRKVRYFKSNNEIIDV</sequence>
<proteinExistence type="inferred from homology"/>
<comment type="function">
    <text evidence="8">One of two assembly initiator proteins, it binds directly to the 5'-end of the 23S rRNA, where it nucleates assembly of the 50S subunit.</text>
</comment>